<feature type="transmembrane region" description="Helical" evidence="1">
    <location>
        <begin position="134"/>
        <end position="152"/>
    </location>
</feature>
<feature type="transmembrane region" description="Helical" evidence="1">
    <location>
        <begin position="358"/>
        <end position="378"/>
    </location>
</feature>
<dbReference type="AlphaFoldDB" id="A0AAJ5C231"/>
<keyword evidence="1" id="KW-0812">Transmembrane</keyword>
<reference evidence="2 3" key="1">
    <citation type="submission" date="2017-06" db="EMBL/GenBank/DDBJ databases">
        <authorList>
            <consortium name="Pathogen Informatics"/>
        </authorList>
    </citation>
    <scope>NUCLEOTIDE SEQUENCE [LARGE SCALE GENOMIC DNA]</scope>
    <source>
        <strain evidence="2 3">NCTC12149</strain>
    </source>
</reference>
<dbReference type="RefSeq" id="WP_093099484.1">
    <property type="nucleotide sequence ID" value="NZ_FNGK01000004.1"/>
</dbReference>
<keyword evidence="1" id="KW-0472">Membrane</keyword>
<feature type="transmembrane region" description="Helical" evidence="1">
    <location>
        <begin position="49"/>
        <end position="73"/>
    </location>
</feature>
<gene>
    <name evidence="2" type="ORF">SAMEA4412673_03823</name>
</gene>
<sequence length="443" mass="50772">MKYLIFVISLLMYFFAPNKYDYTFCLIVLIIFLINVGQLLTIQINKNGIGLFSFSLLFSISFLFVNFIYPVIVYPIDKGYFPVFDRFYFNENLISKTSALALVGFNSFVLGFLLVKRKVINNIKEFKVSNIYNFIYYVCLIFSAILILYVFLSGLSGVIARKTDTYQEFNQTILLIVQCLINITIVLNFLLRKPIFNLLMVFIFAGIFVYIGDRGPAIQTVLVMLFSYSILIRKFTKKQIILLITGGFIILTIASSLRSRDGGSLDLSKVRIENSFDFAMDLIVNNRNLYAGYEYALMNGLSYGKSSIYYIFSPIPFLPSFITQNLFGAMPQELSSSTILTKDVDAGYGLGTNLISDLYMQFALPGVLIFMFLLGLIISKLESRVLSSFNSLLIYITIASFSVYMARSSMFDSVRYIAWSFMIFYIIYYFIYPHVQKKIIISK</sequence>
<organism evidence="2 3">
    <name type="scientific">Sphingobacterium mizutaii</name>
    <dbReference type="NCBI Taxonomy" id="1010"/>
    <lineage>
        <taxon>Bacteria</taxon>
        <taxon>Pseudomonadati</taxon>
        <taxon>Bacteroidota</taxon>
        <taxon>Sphingobacteriia</taxon>
        <taxon>Sphingobacteriales</taxon>
        <taxon>Sphingobacteriaceae</taxon>
        <taxon>Sphingobacterium</taxon>
    </lineage>
</organism>
<name>A0AAJ5C231_9SPHI</name>
<dbReference type="KEGG" id="smiz:4412673_03823"/>
<evidence type="ECO:0000256" key="1">
    <source>
        <dbReference type="SAM" id="Phobius"/>
    </source>
</evidence>
<feature type="transmembrane region" description="Helical" evidence="1">
    <location>
        <begin position="240"/>
        <end position="257"/>
    </location>
</feature>
<feature type="transmembrane region" description="Helical" evidence="1">
    <location>
        <begin position="217"/>
        <end position="233"/>
    </location>
</feature>
<accession>A0AAJ5C231</accession>
<dbReference type="InterPro" id="IPR029468">
    <property type="entry name" value="O-ag_pol_Wzy"/>
</dbReference>
<feature type="transmembrane region" description="Helical" evidence="1">
    <location>
        <begin position="385"/>
        <end position="404"/>
    </location>
</feature>
<feature type="transmembrane region" description="Helical" evidence="1">
    <location>
        <begin position="416"/>
        <end position="435"/>
    </location>
</feature>
<feature type="transmembrane region" description="Helical" evidence="1">
    <location>
        <begin position="172"/>
        <end position="190"/>
    </location>
</feature>
<dbReference type="EMBL" id="LT906468">
    <property type="protein sequence ID" value="SNV62764.1"/>
    <property type="molecule type" value="Genomic_DNA"/>
</dbReference>
<evidence type="ECO:0008006" key="4">
    <source>
        <dbReference type="Google" id="ProtNLM"/>
    </source>
</evidence>
<keyword evidence="1" id="KW-1133">Transmembrane helix</keyword>
<evidence type="ECO:0000313" key="2">
    <source>
        <dbReference type="EMBL" id="SNV62764.1"/>
    </source>
</evidence>
<feature type="transmembrane region" description="Helical" evidence="1">
    <location>
        <begin position="20"/>
        <end position="42"/>
    </location>
</feature>
<protein>
    <recommendedName>
        <fullName evidence="4">Oligosaccharide repeat unit polymerase</fullName>
    </recommendedName>
</protein>
<dbReference type="Pfam" id="PF14296">
    <property type="entry name" value="O-ag_pol_Wzy"/>
    <property type="match status" value="1"/>
</dbReference>
<proteinExistence type="predicted"/>
<evidence type="ECO:0000313" key="3">
    <source>
        <dbReference type="Proteomes" id="UP000215355"/>
    </source>
</evidence>
<dbReference type="NCBIfam" id="TIGR04370">
    <property type="entry name" value="glyco_rpt_poly"/>
    <property type="match status" value="1"/>
</dbReference>
<feature type="transmembrane region" description="Helical" evidence="1">
    <location>
        <begin position="93"/>
        <end position="114"/>
    </location>
</feature>
<feature type="transmembrane region" description="Helical" evidence="1">
    <location>
        <begin position="195"/>
        <end position="211"/>
    </location>
</feature>
<dbReference type="Proteomes" id="UP000215355">
    <property type="component" value="Chromosome 1"/>
</dbReference>